<dbReference type="Pfam" id="PF08240">
    <property type="entry name" value="ADH_N"/>
    <property type="match status" value="1"/>
</dbReference>
<accession>A0AAN7B144</accession>
<dbReference type="InterPro" id="IPR020843">
    <property type="entry name" value="ER"/>
</dbReference>
<dbReference type="GO" id="GO:0016491">
    <property type="term" value="F:oxidoreductase activity"/>
    <property type="evidence" value="ECO:0007669"/>
    <property type="project" value="InterPro"/>
</dbReference>
<dbReference type="Proteomes" id="UP001301769">
    <property type="component" value="Unassembled WGS sequence"/>
</dbReference>
<dbReference type="InterPro" id="IPR052585">
    <property type="entry name" value="Lipid_raft_assoc_Zn_ADH"/>
</dbReference>
<evidence type="ECO:0000313" key="2">
    <source>
        <dbReference type="EMBL" id="KAK4207053.1"/>
    </source>
</evidence>
<evidence type="ECO:0000259" key="1">
    <source>
        <dbReference type="SMART" id="SM00829"/>
    </source>
</evidence>
<dbReference type="InterPro" id="IPR013154">
    <property type="entry name" value="ADH-like_N"/>
</dbReference>
<dbReference type="SUPFAM" id="SSF50129">
    <property type="entry name" value="GroES-like"/>
    <property type="match status" value="1"/>
</dbReference>
<dbReference type="PANTHER" id="PTHR43482:SF4">
    <property type="entry name" value="ALCOHOL DEHYDROGENASE, PUTATIVE (AFU_ORTHOLOGUE AFUA_7G06260)-RELATED"/>
    <property type="match status" value="1"/>
</dbReference>
<proteinExistence type="predicted"/>
<sequence>MKAIQFLGPKSNPQITLNPSYPDLPPPTGSQILIKVYSAGITHDEINWPEVYKTTSHIPGHDVSGVITALGPSYTGPLKVGDAVYAMLHVDRGQGQAEYVLVDGEEEEVVRKPGSLSHAQAAALPIPVLTAWEALFVHAGEESLGKKKGTRVLVTGASGAVGLILVQLARLKFGGGLDIVALASEGNFERLRELGASECVDYKVPDWEEKVGKVDVVIDMAGGEVLAKAWEVVKSPGGVIVTVADPAPAWAFGKAVPEELEMHPGVRAVYFVIGLNAEALKEVGELIDLGKIKALPVVEFPVEKALDAWEFAGQRSRNGKVVINFV</sequence>
<dbReference type="Gene3D" id="3.40.50.720">
    <property type="entry name" value="NAD(P)-binding Rossmann-like Domain"/>
    <property type="match status" value="1"/>
</dbReference>
<evidence type="ECO:0000313" key="3">
    <source>
        <dbReference type="Proteomes" id="UP001301769"/>
    </source>
</evidence>
<comment type="caution">
    <text evidence="2">The sequence shown here is derived from an EMBL/GenBank/DDBJ whole genome shotgun (WGS) entry which is preliminary data.</text>
</comment>
<dbReference type="SMART" id="SM00829">
    <property type="entry name" value="PKS_ER"/>
    <property type="match status" value="1"/>
</dbReference>
<keyword evidence="3" id="KW-1185">Reference proteome</keyword>
<dbReference type="CDD" id="cd05289">
    <property type="entry name" value="MDR_like_2"/>
    <property type="match status" value="1"/>
</dbReference>
<feature type="domain" description="Enoyl reductase (ER)" evidence="1">
    <location>
        <begin position="10"/>
        <end position="323"/>
    </location>
</feature>
<dbReference type="InterPro" id="IPR036291">
    <property type="entry name" value="NAD(P)-bd_dom_sf"/>
</dbReference>
<dbReference type="EMBL" id="MU858324">
    <property type="protein sequence ID" value="KAK4207053.1"/>
    <property type="molecule type" value="Genomic_DNA"/>
</dbReference>
<protein>
    <submittedName>
        <fullName evidence="2">Zinc-containing alcohol dehydrogenase</fullName>
    </submittedName>
</protein>
<gene>
    <name evidence="2" type="ORF">QBC37DRAFT_434079</name>
</gene>
<dbReference type="Pfam" id="PF13602">
    <property type="entry name" value="ADH_zinc_N_2"/>
    <property type="match status" value="1"/>
</dbReference>
<reference evidence="2" key="1">
    <citation type="journal article" date="2023" name="Mol. Phylogenet. Evol.">
        <title>Genome-scale phylogeny and comparative genomics of the fungal order Sordariales.</title>
        <authorList>
            <person name="Hensen N."/>
            <person name="Bonometti L."/>
            <person name="Westerberg I."/>
            <person name="Brannstrom I.O."/>
            <person name="Guillou S."/>
            <person name="Cros-Aarteil S."/>
            <person name="Calhoun S."/>
            <person name="Haridas S."/>
            <person name="Kuo A."/>
            <person name="Mondo S."/>
            <person name="Pangilinan J."/>
            <person name="Riley R."/>
            <person name="LaButti K."/>
            <person name="Andreopoulos B."/>
            <person name="Lipzen A."/>
            <person name="Chen C."/>
            <person name="Yan M."/>
            <person name="Daum C."/>
            <person name="Ng V."/>
            <person name="Clum A."/>
            <person name="Steindorff A."/>
            <person name="Ohm R.A."/>
            <person name="Martin F."/>
            <person name="Silar P."/>
            <person name="Natvig D.O."/>
            <person name="Lalanne C."/>
            <person name="Gautier V."/>
            <person name="Ament-Velasquez S.L."/>
            <person name="Kruys A."/>
            <person name="Hutchinson M.I."/>
            <person name="Powell A.J."/>
            <person name="Barry K."/>
            <person name="Miller A.N."/>
            <person name="Grigoriev I.V."/>
            <person name="Debuchy R."/>
            <person name="Gladieux P."/>
            <person name="Hiltunen Thoren M."/>
            <person name="Johannesson H."/>
        </authorList>
    </citation>
    <scope>NUCLEOTIDE SEQUENCE</scope>
    <source>
        <strain evidence="2">PSN293</strain>
    </source>
</reference>
<dbReference type="SUPFAM" id="SSF51735">
    <property type="entry name" value="NAD(P)-binding Rossmann-fold domains"/>
    <property type="match status" value="1"/>
</dbReference>
<dbReference type="PANTHER" id="PTHR43482">
    <property type="entry name" value="PROTEIN AST1-RELATED"/>
    <property type="match status" value="1"/>
</dbReference>
<name>A0AAN7B144_9PEZI</name>
<dbReference type="InterPro" id="IPR011032">
    <property type="entry name" value="GroES-like_sf"/>
</dbReference>
<reference evidence="2" key="2">
    <citation type="submission" date="2023-05" db="EMBL/GenBank/DDBJ databases">
        <authorList>
            <consortium name="Lawrence Berkeley National Laboratory"/>
            <person name="Steindorff A."/>
            <person name="Hensen N."/>
            <person name="Bonometti L."/>
            <person name="Westerberg I."/>
            <person name="Brannstrom I.O."/>
            <person name="Guillou S."/>
            <person name="Cros-Aarteil S."/>
            <person name="Calhoun S."/>
            <person name="Haridas S."/>
            <person name="Kuo A."/>
            <person name="Mondo S."/>
            <person name="Pangilinan J."/>
            <person name="Riley R."/>
            <person name="Labutti K."/>
            <person name="Andreopoulos B."/>
            <person name="Lipzen A."/>
            <person name="Chen C."/>
            <person name="Yanf M."/>
            <person name="Daum C."/>
            <person name="Ng V."/>
            <person name="Clum A."/>
            <person name="Ohm R."/>
            <person name="Martin F."/>
            <person name="Silar P."/>
            <person name="Natvig D."/>
            <person name="Lalanne C."/>
            <person name="Gautier V."/>
            <person name="Ament-Velasquez S.L."/>
            <person name="Kruys A."/>
            <person name="Hutchinson M.I."/>
            <person name="Powell A.J."/>
            <person name="Barry K."/>
            <person name="Miller A.N."/>
            <person name="Grigoriev I.V."/>
            <person name="Debuchy R."/>
            <person name="Gladieux P."/>
            <person name="Thoren M.H."/>
            <person name="Johannesson H."/>
        </authorList>
    </citation>
    <scope>NUCLEOTIDE SEQUENCE</scope>
    <source>
        <strain evidence="2">PSN293</strain>
    </source>
</reference>
<organism evidence="2 3">
    <name type="scientific">Rhypophila decipiens</name>
    <dbReference type="NCBI Taxonomy" id="261697"/>
    <lineage>
        <taxon>Eukaryota</taxon>
        <taxon>Fungi</taxon>
        <taxon>Dikarya</taxon>
        <taxon>Ascomycota</taxon>
        <taxon>Pezizomycotina</taxon>
        <taxon>Sordariomycetes</taxon>
        <taxon>Sordariomycetidae</taxon>
        <taxon>Sordariales</taxon>
        <taxon>Naviculisporaceae</taxon>
        <taxon>Rhypophila</taxon>
    </lineage>
</organism>
<dbReference type="AlphaFoldDB" id="A0AAN7B144"/>
<dbReference type="Gene3D" id="3.90.180.10">
    <property type="entry name" value="Medium-chain alcohol dehydrogenases, catalytic domain"/>
    <property type="match status" value="1"/>
</dbReference>